<reference evidence="3" key="1">
    <citation type="journal article" date="2017" name="Nat. Commun.">
        <title>The asparagus genome sheds light on the origin and evolution of a young Y chromosome.</title>
        <authorList>
            <person name="Harkess A."/>
            <person name="Zhou J."/>
            <person name="Xu C."/>
            <person name="Bowers J.E."/>
            <person name="Van der Hulst R."/>
            <person name="Ayyampalayam S."/>
            <person name="Mercati F."/>
            <person name="Riccardi P."/>
            <person name="McKain M.R."/>
            <person name="Kakrana A."/>
            <person name="Tang H."/>
            <person name="Ray J."/>
            <person name="Groenendijk J."/>
            <person name="Arikit S."/>
            <person name="Mathioni S.M."/>
            <person name="Nakano M."/>
            <person name="Shan H."/>
            <person name="Telgmann-Rauber A."/>
            <person name="Kanno A."/>
            <person name="Yue Z."/>
            <person name="Chen H."/>
            <person name="Li W."/>
            <person name="Chen Y."/>
            <person name="Xu X."/>
            <person name="Zhang Y."/>
            <person name="Luo S."/>
            <person name="Chen H."/>
            <person name="Gao J."/>
            <person name="Mao Z."/>
            <person name="Pires J.C."/>
            <person name="Luo M."/>
            <person name="Kudrna D."/>
            <person name="Wing R.A."/>
            <person name="Meyers B.C."/>
            <person name="Yi K."/>
            <person name="Kong H."/>
            <person name="Lavrijsen P."/>
            <person name="Sunseri F."/>
            <person name="Falavigna A."/>
            <person name="Ye Y."/>
            <person name="Leebens-Mack J.H."/>
            <person name="Chen G."/>
        </authorList>
    </citation>
    <scope>NUCLEOTIDE SEQUENCE [LARGE SCALE GENOMIC DNA]</scope>
    <source>
        <strain evidence="3">cv. DH0086</strain>
    </source>
</reference>
<gene>
    <name evidence="2" type="ORF">A4U43_C10F11910</name>
</gene>
<feature type="compositionally biased region" description="Basic and acidic residues" evidence="1">
    <location>
        <begin position="165"/>
        <end position="176"/>
    </location>
</feature>
<dbReference type="GO" id="GO:0005737">
    <property type="term" value="C:cytoplasm"/>
    <property type="evidence" value="ECO:0007669"/>
    <property type="project" value="TreeGrafter"/>
</dbReference>
<dbReference type="Proteomes" id="UP000243459">
    <property type="component" value="Chromosome 10"/>
</dbReference>
<protein>
    <recommendedName>
        <fullName evidence="4">Hyaluronan/mRNA-binding protein domain-containing protein</fullName>
    </recommendedName>
</protein>
<dbReference type="EMBL" id="CM007390">
    <property type="protein sequence ID" value="ONK56708.1"/>
    <property type="molecule type" value="Genomic_DNA"/>
</dbReference>
<name>A0A5P1E2H5_ASPOF</name>
<dbReference type="GO" id="GO:0005634">
    <property type="term" value="C:nucleus"/>
    <property type="evidence" value="ECO:0007669"/>
    <property type="project" value="TreeGrafter"/>
</dbReference>
<feature type="region of interest" description="Disordered" evidence="1">
    <location>
        <begin position="31"/>
        <end position="66"/>
    </location>
</feature>
<dbReference type="PANTHER" id="PTHR12299">
    <property type="entry name" value="HYALURONIC ACID-BINDING PROTEIN 4"/>
    <property type="match status" value="1"/>
</dbReference>
<dbReference type="InterPro" id="IPR039764">
    <property type="entry name" value="HABP4/SERBP1-like"/>
</dbReference>
<dbReference type="GO" id="GO:0003723">
    <property type="term" value="F:RNA binding"/>
    <property type="evidence" value="ECO:0007669"/>
    <property type="project" value="InterPro"/>
</dbReference>
<keyword evidence="3" id="KW-1185">Reference proteome</keyword>
<feature type="compositionally biased region" description="Basic and acidic residues" evidence="1">
    <location>
        <begin position="41"/>
        <end position="66"/>
    </location>
</feature>
<dbReference type="AlphaFoldDB" id="A0A5P1E2H5"/>
<evidence type="ECO:0000313" key="2">
    <source>
        <dbReference type="EMBL" id="ONK56708.1"/>
    </source>
</evidence>
<evidence type="ECO:0008006" key="4">
    <source>
        <dbReference type="Google" id="ProtNLM"/>
    </source>
</evidence>
<evidence type="ECO:0000313" key="3">
    <source>
        <dbReference type="Proteomes" id="UP000243459"/>
    </source>
</evidence>
<feature type="compositionally biased region" description="Basic and acidic residues" evidence="1">
    <location>
        <begin position="199"/>
        <end position="210"/>
    </location>
</feature>
<feature type="region of interest" description="Disordered" evidence="1">
    <location>
        <begin position="135"/>
        <end position="235"/>
    </location>
</feature>
<accession>A0A5P1E2H5</accession>
<evidence type="ECO:0000256" key="1">
    <source>
        <dbReference type="SAM" id="MobiDB-lite"/>
    </source>
</evidence>
<dbReference type="PANTHER" id="PTHR12299:SF17">
    <property type="entry name" value="AT19571P-RELATED"/>
    <property type="match status" value="1"/>
</dbReference>
<proteinExistence type="predicted"/>
<organism evidence="2 3">
    <name type="scientific">Asparagus officinalis</name>
    <name type="common">Garden asparagus</name>
    <dbReference type="NCBI Taxonomy" id="4686"/>
    <lineage>
        <taxon>Eukaryota</taxon>
        <taxon>Viridiplantae</taxon>
        <taxon>Streptophyta</taxon>
        <taxon>Embryophyta</taxon>
        <taxon>Tracheophyta</taxon>
        <taxon>Spermatophyta</taxon>
        <taxon>Magnoliopsida</taxon>
        <taxon>Liliopsida</taxon>
        <taxon>Asparagales</taxon>
        <taxon>Asparagaceae</taxon>
        <taxon>Asparagoideae</taxon>
        <taxon>Asparagus</taxon>
    </lineage>
</organism>
<dbReference type="Gramene" id="ONK56708">
    <property type="protein sequence ID" value="ONK56708"/>
    <property type="gene ID" value="A4U43_C10F11910"/>
</dbReference>
<sequence>MALGNSFALLENARAVYRCVRQRKMSKTAEVQNVEQPAKTLTEEEKRRLEEKEKMEREWNEKSERLKKEREAEAKKLTLHQYEEKCQEKRKALEEKLKKFEEEKKTPEGLKPEERKVVIEREVKIIEKKKDEVFVQLKSDKLQRRNSHGKKDKVREPIIPNFQFRRPERSDHRRNNNDQGPDNRNGGRDYTRGGFSARMPEKEAKPEPKPAPKASHAPVIEDCGQFPALGGAPKA</sequence>